<keyword evidence="7" id="KW-1185">Reference proteome</keyword>
<dbReference type="PANTHER" id="PTHR30579:SF8">
    <property type="entry name" value="HTH-TYPE TRANSCRIPTIONAL REGULATOR HDFR"/>
    <property type="match status" value="1"/>
</dbReference>
<sequence length="296" mass="34192">MNIVLAKTFLAVLEHRNFNWSAEVLNVTQSTVTMRINSLEEKLGQKLFLRSRSGVTPTVAGTQFRPFAEMLIQIWQQAQQEVTLPQGVTTQFRLGGEAGLWQGLVEDWILGITQSRNDLSLLIENEPADKLNACLAQGIYDAAVMYDARRRANVTVEFLFEENLVLVSTEPRERSDWHPEYTYIEWGPDFGMEHAKIKPEEITPPITINHGSWAHSWIKRKGGSAYFPTRMIFDQVENEDLFAVQNVATFRRSVWVSYNEQLIETEWFPPILVDLKRIAKEIDKKNAAFRTRWDLF</sequence>
<keyword evidence="3" id="KW-0238">DNA-binding</keyword>
<evidence type="ECO:0000256" key="2">
    <source>
        <dbReference type="ARBA" id="ARBA00023015"/>
    </source>
</evidence>
<dbReference type="PANTHER" id="PTHR30579">
    <property type="entry name" value="TRANSCRIPTIONAL REGULATOR"/>
    <property type="match status" value="1"/>
</dbReference>
<geneLocation type="plasmid" evidence="6 7">
    <name>unnamed2</name>
</geneLocation>
<dbReference type="Pfam" id="PF00126">
    <property type="entry name" value="HTH_1"/>
    <property type="match status" value="1"/>
</dbReference>
<gene>
    <name evidence="6" type="ORF">N7U68_00240</name>
</gene>
<evidence type="ECO:0000256" key="4">
    <source>
        <dbReference type="ARBA" id="ARBA00023163"/>
    </source>
</evidence>
<dbReference type="InterPro" id="IPR036390">
    <property type="entry name" value="WH_DNA-bd_sf"/>
</dbReference>
<dbReference type="InterPro" id="IPR036388">
    <property type="entry name" value="WH-like_DNA-bd_sf"/>
</dbReference>
<dbReference type="EMBL" id="CP106737">
    <property type="protein sequence ID" value="UXX81527.1"/>
    <property type="molecule type" value="Genomic_DNA"/>
</dbReference>
<dbReference type="SUPFAM" id="SSF46785">
    <property type="entry name" value="Winged helix' DNA-binding domain"/>
    <property type="match status" value="1"/>
</dbReference>
<dbReference type="SUPFAM" id="SSF53850">
    <property type="entry name" value="Periplasmic binding protein-like II"/>
    <property type="match status" value="1"/>
</dbReference>
<dbReference type="PROSITE" id="PS50931">
    <property type="entry name" value="HTH_LYSR"/>
    <property type="match status" value="1"/>
</dbReference>
<evidence type="ECO:0000313" key="6">
    <source>
        <dbReference type="EMBL" id="UXX81527.1"/>
    </source>
</evidence>
<dbReference type="Gene3D" id="1.10.10.10">
    <property type="entry name" value="Winged helix-like DNA-binding domain superfamily/Winged helix DNA-binding domain"/>
    <property type="match status" value="1"/>
</dbReference>
<name>A0ABY6D5V4_9RHOB</name>
<feature type="domain" description="HTH lysR-type" evidence="5">
    <location>
        <begin position="1"/>
        <end position="58"/>
    </location>
</feature>
<evidence type="ECO:0000256" key="1">
    <source>
        <dbReference type="ARBA" id="ARBA00009437"/>
    </source>
</evidence>
<accession>A0ABY6D5V4</accession>
<keyword evidence="6" id="KW-0614">Plasmid</keyword>
<proteinExistence type="inferred from homology"/>
<dbReference type="InterPro" id="IPR000847">
    <property type="entry name" value="LysR_HTH_N"/>
</dbReference>
<evidence type="ECO:0000313" key="7">
    <source>
        <dbReference type="Proteomes" id="UP001064087"/>
    </source>
</evidence>
<dbReference type="Proteomes" id="UP001064087">
    <property type="component" value="Plasmid unnamed2"/>
</dbReference>
<evidence type="ECO:0000259" key="5">
    <source>
        <dbReference type="PROSITE" id="PS50931"/>
    </source>
</evidence>
<reference evidence="6" key="1">
    <citation type="submission" date="2022-10" db="EMBL/GenBank/DDBJ databases">
        <title>Roseovarius pelagicus sp. nov., isolated from Arctic seawater.</title>
        <authorList>
            <person name="Hong Y.W."/>
            <person name="Hwang C.Y."/>
        </authorList>
    </citation>
    <scope>NUCLEOTIDE SEQUENCE</scope>
    <source>
        <strain evidence="6">HL-MP18</strain>
        <plasmid evidence="6">unnamed2</plasmid>
    </source>
</reference>
<dbReference type="RefSeq" id="WP_263046724.1">
    <property type="nucleotide sequence ID" value="NZ_CP106737.1"/>
</dbReference>
<organism evidence="6 7">
    <name type="scientific">Roseovarius pelagicus</name>
    <dbReference type="NCBI Taxonomy" id="2980108"/>
    <lineage>
        <taxon>Bacteria</taxon>
        <taxon>Pseudomonadati</taxon>
        <taxon>Pseudomonadota</taxon>
        <taxon>Alphaproteobacteria</taxon>
        <taxon>Rhodobacterales</taxon>
        <taxon>Roseobacteraceae</taxon>
        <taxon>Roseovarius</taxon>
    </lineage>
</organism>
<evidence type="ECO:0000256" key="3">
    <source>
        <dbReference type="ARBA" id="ARBA00023125"/>
    </source>
</evidence>
<keyword evidence="4" id="KW-0804">Transcription</keyword>
<dbReference type="InterPro" id="IPR050176">
    <property type="entry name" value="LTTR"/>
</dbReference>
<protein>
    <submittedName>
        <fullName evidence="6">LysR family transcriptional regulator</fullName>
    </submittedName>
</protein>
<comment type="similarity">
    <text evidence="1">Belongs to the LysR transcriptional regulatory family.</text>
</comment>
<keyword evidence="2" id="KW-0805">Transcription regulation</keyword>
<dbReference type="PRINTS" id="PR00039">
    <property type="entry name" value="HTHLYSR"/>
</dbReference>